<dbReference type="RefSeq" id="WP_373636732.1">
    <property type="nucleotide sequence ID" value="NZ_CP150951.2"/>
</dbReference>
<protein>
    <recommendedName>
        <fullName evidence="4">GtrA-like protein domain-containing protein</fullName>
    </recommendedName>
</protein>
<gene>
    <name evidence="2" type="ORF">AABB29_07940</name>
</gene>
<proteinExistence type="predicted"/>
<sequence length="125" mass="12975">MGLVHMGTTPFVASMAGAALAVTFVYVVSRLVVFSGGQIGTTTDFVLYIIWQICAISVASALVGWIAFAITPALNGASAFTGIAPLTLGAGLAKAIVTPLTLGMNFLFMKWLTHRGSNPARKGQT</sequence>
<dbReference type="EMBL" id="CP150951">
    <property type="protein sequence ID" value="WZC50540.2"/>
    <property type="molecule type" value="Genomic_DNA"/>
</dbReference>
<keyword evidence="1" id="KW-1133">Transmembrane helix</keyword>
<keyword evidence="1" id="KW-0812">Transmembrane</keyword>
<accession>A0ABZ2VBW2</accession>
<keyword evidence="1" id="KW-0472">Membrane</keyword>
<evidence type="ECO:0000313" key="3">
    <source>
        <dbReference type="Proteomes" id="UP001440612"/>
    </source>
</evidence>
<name>A0ABZ2VBW2_9RHOB</name>
<evidence type="ECO:0000313" key="2">
    <source>
        <dbReference type="EMBL" id="WZC50540.2"/>
    </source>
</evidence>
<organism evidence="2 3">
    <name type="scientific">Yoonia phaeophyticola</name>
    <dbReference type="NCBI Taxonomy" id="3137369"/>
    <lineage>
        <taxon>Bacteria</taxon>
        <taxon>Pseudomonadati</taxon>
        <taxon>Pseudomonadota</taxon>
        <taxon>Alphaproteobacteria</taxon>
        <taxon>Rhodobacterales</taxon>
        <taxon>Paracoccaceae</taxon>
        <taxon>Yoonia</taxon>
    </lineage>
</organism>
<feature type="transmembrane region" description="Helical" evidence="1">
    <location>
        <begin position="45"/>
        <end position="70"/>
    </location>
</feature>
<evidence type="ECO:0000256" key="1">
    <source>
        <dbReference type="SAM" id="Phobius"/>
    </source>
</evidence>
<keyword evidence="3" id="KW-1185">Reference proteome</keyword>
<feature type="transmembrane region" description="Helical" evidence="1">
    <location>
        <begin position="82"/>
        <end position="108"/>
    </location>
</feature>
<feature type="transmembrane region" description="Helical" evidence="1">
    <location>
        <begin position="12"/>
        <end position="33"/>
    </location>
</feature>
<evidence type="ECO:0008006" key="4">
    <source>
        <dbReference type="Google" id="ProtNLM"/>
    </source>
</evidence>
<dbReference type="Proteomes" id="UP001440612">
    <property type="component" value="Chromosome"/>
</dbReference>
<reference evidence="3" key="1">
    <citation type="submission" date="2024-04" db="EMBL/GenBank/DDBJ databases">
        <title>Phylogenomic analyses of a clade within the roseobacter group suggest taxonomic reassignments of species of the genera Aestuariivita, Citreicella, Loktanella, Nautella, Pelagibaca, Ruegeria, Thalassobius, Thiobacimonas and Tropicibacter, and the proposal o.</title>
        <authorList>
            <person name="Jeon C.O."/>
        </authorList>
    </citation>
    <scope>NUCLEOTIDE SEQUENCE [LARGE SCALE GENOMIC DNA]</scope>
    <source>
        <strain evidence="3">BS5-3</strain>
    </source>
</reference>